<dbReference type="AlphaFoldDB" id="A0AAD9XGE4"/>
<gene>
    <name evidence="2" type="ORF">Ddye_005467</name>
</gene>
<name>A0AAD9XGE4_9ROSI</name>
<proteinExistence type="predicted"/>
<evidence type="ECO:0000259" key="1">
    <source>
        <dbReference type="Pfam" id="PF10551"/>
    </source>
</evidence>
<accession>A0AAD9XGE4</accession>
<dbReference type="Proteomes" id="UP001280121">
    <property type="component" value="Unassembled WGS sequence"/>
</dbReference>
<dbReference type="PANTHER" id="PTHR47718:SF13">
    <property type="entry name" value="OS09G0290500 PROTEIN"/>
    <property type="match status" value="1"/>
</dbReference>
<dbReference type="Pfam" id="PF10551">
    <property type="entry name" value="MULE"/>
    <property type="match status" value="1"/>
</dbReference>
<organism evidence="2 3">
    <name type="scientific">Dipteronia dyeriana</name>
    <dbReference type="NCBI Taxonomy" id="168575"/>
    <lineage>
        <taxon>Eukaryota</taxon>
        <taxon>Viridiplantae</taxon>
        <taxon>Streptophyta</taxon>
        <taxon>Embryophyta</taxon>
        <taxon>Tracheophyta</taxon>
        <taxon>Spermatophyta</taxon>
        <taxon>Magnoliopsida</taxon>
        <taxon>eudicotyledons</taxon>
        <taxon>Gunneridae</taxon>
        <taxon>Pentapetalae</taxon>
        <taxon>rosids</taxon>
        <taxon>malvids</taxon>
        <taxon>Sapindales</taxon>
        <taxon>Sapindaceae</taxon>
        <taxon>Hippocastanoideae</taxon>
        <taxon>Acereae</taxon>
        <taxon>Dipteronia</taxon>
    </lineage>
</organism>
<feature type="domain" description="MULE transposase" evidence="1">
    <location>
        <begin position="12"/>
        <end position="87"/>
    </location>
</feature>
<dbReference type="PANTHER" id="PTHR47718">
    <property type="entry name" value="OS01G0519700 PROTEIN"/>
    <property type="match status" value="1"/>
</dbReference>
<dbReference type="EMBL" id="JANJYI010000002">
    <property type="protein sequence ID" value="KAK2658934.1"/>
    <property type="molecule type" value="Genomic_DNA"/>
</dbReference>
<evidence type="ECO:0000313" key="3">
    <source>
        <dbReference type="Proteomes" id="UP001280121"/>
    </source>
</evidence>
<comment type="caution">
    <text evidence="2">The sequence shown here is derived from an EMBL/GenBank/DDBJ whole genome shotgun (WGS) entry which is preliminary data.</text>
</comment>
<sequence length="193" mass="22185">MSQCDYRYFGDVMSFDSTYRTNAYNWPLVIFVEVNHHTKMAIFRFGLLVDETMDTYSWILQTFLEAMHGKCLISVVTDDDKTMSKAGIVAPPKQQLKDDFDSINKHPVLVNHLIQLEKQAAKVYTRYTFAWVSDKIKSEAKLSIVNCVDDMDNVMHTFKKFDSGDTTWNVRSFFVPAISLTIEGKSELLGMPL</sequence>
<evidence type="ECO:0000313" key="2">
    <source>
        <dbReference type="EMBL" id="KAK2658934.1"/>
    </source>
</evidence>
<keyword evidence="3" id="KW-1185">Reference proteome</keyword>
<protein>
    <recommendedName>
        <fullName evidence="1">MULE transposase domain-containing protein</fullName>
    </recommendedName>
</protein>
<reference evidence="2" key="1">
    <citation type="journal article" date="2023" name="Plant J.">
        <title>Genome sequences and population genomics provide insights into the demographic history, inbreeding, and mutation load of two 'living fossil' tree species of Dipteronia.</title>
        <authorList>
            <person name="Feng Y."/>
            <person name="Comes H.P."/>
            <person name="Chen J."/>
            <person name="Zhu S."/>
            <person name="Lu R."/>
            <person name="Zhang X."/>
            <person name="Li P."/>
            <person name="Qiu J."/>
            <person name="Olsen K.M."/>
            <person name="Qiu Y."/>
        </authorList>
    </citation>
    <scope>NUCLEOTIDE SEQUENCE</scope>
    <source>
        <strain evidence="2">KIB01</strain>
    </source>
</reference>
<dbReference type="InterPro" id="IPR018289">
    <property type="entry name" value="MULE_transposase_dom"/>
</dbReference>